<accession>A0A6L6YLI8</accession>
<evidence type="ECO:0000256" key="7">
    <source>
        <dbReference type="ARBA" id="ARBA00038240"/>
    </source>
</evidence>
<sequence length="324" mass="36602">MAVFTEVGREELNRLLNQYDIGEAQRFEGISSGIENSNFYLDTDKGKYVLTVFERLNKEQVPYYLELTHHLGKKGLNVSAPIPAKDGSLSSEVCGKPCCIAACIPGQYVELPSAKVCGELGAVLAQMHSAVEDFPLVQENTKGSKFWLSVMPGLKPYLPERLYELLEEEVSYQVDLENSPAYKALPNGAVHADLFRNNSLIEVNGKEEKLGGIIDFYFACNAPFLYDLAVVLNDWCINLETGEIDMPKAQALIDGYNSVRALTEADRELWQDMLRRAALRFWVSRLYDYYMPRPASLLKPHDPSHFEKILLLRRKAKASDLPWI</sequence>
<dbReference type="PANTHER" id="PTHR21064:SF6">
    <property type="entry name" value="AMINOGLYCOSIDE PHOSPHOTRANSFERASE DOMAIN-CONTAINING PROTEIN"/>
    <property type="match status" value="1"/>
</dbReference>
<protein>
    <recommendedName>
        <fullName evidence="8 9">Homoserine kinase</fullName>
        <shortName evidence="8">HK</shortName>
        <shortName evidence="8">HSK</shortName>
        <ecNumber evidence="8 9">2.7.1.39</ecNumber>
    </recommendedName>
</protein>
<dbReference type="OrthoDB" id="9777460at2"/>
<name>A0A6L6YLI8_9BURK</name>
<dbReference type="Gene3D" id="3.30.200.20">
    <property type="entry name" value="Phosphorylase Kinase, domain 1"/>
    <property type="match status" value="1"/>
</dbReference>
<keyword evidence="6 8" id="KW-0067">ATP-binding</keyword>
<dbReference type="GO" id="GO:0004413">
    <property type="term" value="F:homoserine kinase activity"/>
    <property type="evidence" value="ECO:0007669"/>
    <property type="project" value="UniProtKB-UniRule"/>
</dbReference>
<dbReference type="EMBL" id="WSRP01000051">
    <property type="protein sequence ID" value="MVX57852.1"/>
    <property type="molecule type" value="Genomic_DNA"/>
</dbReference>
<dbReference type="InterPro" id="IPR005280">
    <property type="entry name" value="Homoserine_kinase_II"/>
</dbReference>
<keyword evidence="4 8" id="KW-0547">Nucleotide-binding</keyword>
<keyword evidence="2 8" id="KW-0808">Transferase</keyword>
<proteinExistence type="inferred from homology"/>
<dbReference type="PANTHER" id="PTHR21064">
    <property type="entry name" value="AMINOGLYCOSIDE PHOSPHOTRANSFERASE DOMAIN-CONTAINING PROTEIN-RELATED"/>
    <property type="match status" value="1"/>
</dbReference>
<evidence type="ECO:0000313" key="12">
    <source>
        <dbReference type="Proteomes" id="UP000472580"/>
    </source>
</evidence>
<evidence type="ECO:0000256" key="1">
    <source>
        <dbReference type="ARBA" id="ARBA00022605"/>
    </source>
</evidence>
<evidence type="ECO:0000256" key="5">
    <source>
        <dbReference type="ARBA" id="ARBA00022777"/>
    </source>
</evidence>
<feature type="domain" description="Aminoglycoside phosphotransferase" evidence="10">
    <location>
        <begin position="27"/>
        <end position="261"/>
    </location>
</feature>
<dbReference type="AlphaFoldDB" id="A0A6L6YLI8"/>
<dbReference type="Gene3D" id="3.90.1200.10">
    <property type="match status" value="1"/>
</dbReference>
<dbReference type="RefSeq" id="WP_160336267.1">
    <property type="nucleotide sequence ID" value="NZ_CALPCR010000002.1"/>
</dbReference>
<dbReference type="GO" id="GO:0009088">
    <property type="term" value="P:threonine biosynthetic process"/>
    <property type="evidence" value="ECO:0007669"/>
    <property type="project" value="UniProtKB-UniRule"/>
</dbReference>
<dbReference type="InterPro" id="IPR011009">
    <property type="entry name" value="Kinase-like_dom_sf"/>
</dbReference>
<comment type="caution">
    <text evidence="11">The sequence shown here is derived from an EMBL/GenBank/DDBJ whole genome shotgun (WGS) entry which is preliminary data.</text>
</comment>
<comment type="catalytic activity">
    <reaction evidence="8">
        <text>L-homoserine + ATP = O-phospho-L-homoserine + ADP + H(+)</text>
        <dbReference type="Rhea" id="RHEA:13985"/>
        <dbReference type="ChEBI" id="CHEBI:15378"/>
        <dbReference type="ChEBI" id="CHEBI:30616"/>
        <dbReference type="ChEBI" id="CHEBI:57476"/>
        <dbReference type="ChEBI" id="CHEBI:57590"/>
        <dbReference type="ChEBI" id="CHEBI:456216"/>
        <dbReference type="EC" id="2.7.1.39"/>
    </reaction>
</comment>
<dbReference type="HAMAP" id="MF_00301">
    <property type="entry name" value="Homoser_kinase_2"/>
    <property type="match status" value="1"/>
</dbReference>
<dbReference type="CDD" id="cd05153">
    <property type="entry name" value="HomoserineK_II"/>
    <property type="match status" value="1"/>
</dbReference>
<evidence type="ECO:0000256" key="8">
    <source>
        <dbReference type="HAMAP-Rule" id="MF_00301"/>
    </source>
</evidence>
<keyword evidence="12" id="KW-1185">Reference proteome</keyword>
<organism evidence="11 12">
    <name type="scientific">Parasutterella muris</name>
    <dbReference type="NCBI Taxonomy" id="2565572"/>
    <lineage>
        <taxon>Bacteria</taxon>
        <taxon>Pseudomonadati</taxon>
        <taxon>Pseudomonadota</taxon>
        <taxon>Betaproteobacteria</taxon>
        <taxon>Burkholderiales</taxon>
        <taxon>Sutterellaceae</taxon>
        <taxon>Parasutterella</taxon>
    </lineage>
</organism>
<evidence type="ECO:0000256" key="6">
    <source>
        <dbReference type="ARBA" id="ARBA00022840"/>
    </source>
</evidence>
<keyword evidence="5 8" id="KW-0418">Kinase</keyword>
<keyword evidence="3 8" id="KW-0791">Threonine biosynthesis</keyword>
<evidence type="ECO:0000256" key="3">
    <source>
        <dbReference type="ARBA" id="ARBA00022697"/>
    </source>
</evidence>
<evidence type="ECO:0000256" key="9">
    <source>
        <dbReference type="NCBIfam" id="TIGR00938"/>
    </source>
</evidence>
<dbReference type="GO" id="GO:0005524">
    <property type="term" value="F:ATP binding"/>
    <property type="evidence" value="ECO:0007669"/>
    <property type="project" value="UniProtKB-KW"/>
</dbReference>
<evidence type="ECO:0000256" key="4">
    <source>
        <dbReference type="ARBA" id="ARBA00022741"/>
    </source>
</evidence>
<dbReference type="NCBIfam" id="NF003558">
    <property type="entry name" value="PRK05231.1"/>
    <property type="match status" value="1"/>
</dbReference>
<dbReference type="Proteomes" id="UP000472580">
    <property type="component" value="Unassembled WGS sequence"/>
</dbReference>
<comment type="pathway">
    <text evidence="8">Amino-acid biosynthesis; L-threonine biosynthesis; L-threonine from L-aspartate: step 4/5.</text>
</comment>
<evidence type="ECO:0000256" key="2">
    <source>
        <dbReference type="ARBA" id="ARBA00022679"/>
    </source>
</evidence>
<reference evidence="11 12" key="1">
    <citation type="submission" date="2019-12" db="EMBL/GenBank/DDBJ databases">
        <title>Microbes associate with the intestines of laboratory mice.</title>
        <authorList>
            <person name="Navarre W."/>
            <person name="Wong E."/>
        </authorList>
    </citation>
    <scope>NUCLEOTIDE SEQUENCE [LARGE SCALE GENOMIC DNA]</scope>
    <source>
        <strain evidence="11 12">NM82_D38</strain>
    </source>
</reference>
<keyword evidence="1 8" id="KW-0028">Amino-acid biosynthesis</keyword>
<dbReference type="InterPro" id="IPR002575">
    <property type="entry name" value="Aminoglycoside_PTrfase"/>
</dbReference>
<dbReference type="Pfam" id="PF01636">
    <property type="entry name" value="APH"/>
    <property type="match status" value="1"/>
</dbReference>
<evidence type="ECO:0000313" key="11">
    <source>
        <dbReference type="EMBL" id="MVX57852.1"/>
    </source>
</evidence>
<dbReference type="SUPFAM" id="SSF56112">
    <property type="entry name" value="Protein kinase-like (PK-like)"/>
    <property type="match status" value="1"/>
</dbReference>
<dbReference type="InterPro" id="IPR050249">
    <property type="entry name" value="Pseudomonas-type_ThrB"/>
</dbReference>
<dbReference type="NCBIfam" id="TIGR00938">
    <property type="entry name" value="thrB_alt"/>
    <property type="match status" value="1"/>
</dbReference>
<dbReference type="UniPathway" id="UPA00050">
    <property type="reaction ID" value="UER00064"/>
</dbReference>
<comment type="similarity">
    <text evidence="7 8">Belongs to the pseudomonas-type ThrB family.</text>
</comment>
<evidence type="ECO:0000259" key="10">
    <source>
        <dbReference type="Pfam" id="PF01636"/>
    </source>
</evidence>
<dbReference type="EC" id="2.7.1.39" evidence="8 9"/>
<gene>
    <name evidence="8" type="primary">thrB</name>
    <name evidence="11" type="ORF">E5987_11720</name>
</gene>